<feature type="compositionally biased region" description="Basic and acidic residues" evidence="1">
    <location>
        <begin position="227"/>
        <end position="238"/>
    </location>
</feature>
<accession>A0A914NXK2</accession>
<dbReference type="InterPro" id="IPR013783">
    <property type="entry name" value="Ig-like_fold"/>
</dbReference>
<dbReference type="Proteomes" id="UP000887578">
    <property type="component" value="Unplaced"/>
</dbReference>
<organism evidence="2 3">
    <name type="scientific">Panagrolaimus davidi</name>
    <dbReference type="NCBI Taxonomy" id="227884"/>
    <lineage>
        <taxon>Eukaryota</taxon>
        <taxon>Metazoa</taxon>
        <taxon>Ecdysozoa</taxon>
        <taxon>Nematoda</taxon>
        <taxon>Chromadorea</taxon>
        <taxon>Rhabditida</taxon>
        <taxon>Tylenchina</taxon>
        <taxon>Panagrolaimomorpha</taxon>
        <taxon>Panagrolaimoidea</taxon>
        <taxon>Panagrolaimidae</taxon>
        <taxon>Panagrolaimus</taxon>
    </lineage>
</organism>
<reference evidence="3" key="1">
    <citation type="submission" date="2022-11" db="UniProtKB">
        <authorList>
            <consortium name="WormBaseParasite"/>
        </authorList>
    </citation>
    <scope>IDENTIFICATION</scope>
</reference>
<sequence length="534" mass="59491">MEPETSQKKFVRPCVTGDASDKSTRTGREALPTPRQTPPADQSNVHVPANLNEREKPLTPAEQWANVKPNAGPKIVPARSPVLSTARENKPQSQKSKREIQSQPEANEIWKDLLNAAEKQKVPTGSGAPKRDDSVRTGRGVSPTPRSSYIATEEIWKDLLKSRGVSPSQKSSGYPTALEPEFPRQQNDKVPPPEVSEFKASQSLLNPNEASKNGQQSIHLAQQQQESKQETNEEENAKLFEGNPPIPSSPIKSEYCIENFTTEKYAFNSSSIPQYVPSELEIELLKKKTAQEIEQASLEYLSTASATIFQDTPQPGQILLISNKELEIKADEDAFLGLKCLSKDMNIAYKIYSTEGQDLQVYPAISIVEDEKAVLIWKLKDCSDVTHISILYKSVPKDVKNVVFSSGEAGTETINVKIVTPEYIPKPLLKAEKDSYQFAPDNTTKIGLQNEKDNRVAIKCLILENGNDFTIDPEVAIIESETTSFINIKRTPKPTTISSTTTLVIKCYEIYSMETELKDLEFNDAMDEIKVQIY</sequence>
<name>A0A914NXK2_9BILA</name>
<dbReference type="AlphaFoldDB" id="A0A914NXK2"/>
<protein>
    <submittedName>
        <fullName evidence="3">Uncharacterized protein</fullName>
    </submittedName>
</protein>
<dbReference type="Gene3D" id="2.60.40.10">
    <property type="entry name" value="Immunoglobulins"/>
    <property type="match status" value="1"/>
</dbReference>
<keyword evidence="2" id="KW-1185">Reference proteome</keyword>
<evidence type="ECO:0000313" key="2">
    <source>
        <dbReference type="Proteomes" id="UP000887578"/>
    </source>
</evidence>
<proteinExistence type="predicted"/>
<feature type="region of interest" description="Disordered" evidence="1">
    <location>
        <begin position="1"/>
        <end position="251"/>
    </location>
</feature>
<feature type="compositionally biased region" description="Polar residues" evidence="1">
    <location>
        <begin position="199"/>
        <end position="226"/>
    </location>
</feature>
<dbReference type="WBParaSite" id="PDA_v2.g10119.t1">
    <property type="protein sequence ID" value="PDA_v2.g10119.t1"/>
    <property type="gene ID" value="PDA_v2.g10119"/>
</dbReference>
<feature type="compositionally biased region" description="Basic and acidic residues" evidence="1">
    <location>
        <begin position="19"/>
        <end position="28"/>
    </location>
</feature>
<evidence type="ECO:0000256" key="1">
    <source>
        <dbReference type="SAM" id="MobiDB-lite"/>
    </source>
</evidence>
<evidence type="ECO:0000313" key="3">
    <source>
        <dbReference type="WBParaSite" id="PDA_v2.g10119.t1"/>
    </source>
</evidence>
<feature type="compositionally biased region" description="Polar residues" evidence="1">
    <location>
        <begin position="165"/>
        <end position="174"/>
    </location>
</feature>